<dbReference type="SUPFAM" id="SSF53720">
    <property type="entry name" value="ALDH-like"/>
    <property type="match status" value="1"/>
</dbReference>
<dbReference type="RefSeq" id="WP_165311669.1">
    <property type="nucleotide sequence ID" value="NZ_CP049331.1"/>
</dbReference>
<evidence type="ECO:0000313" key="1">
    <source>
        <dbReference type="EMBL" id="QIH42090.1"/>
    </source>
</evidence>
<proteinExistence type="predicted"/>
<evidence type="ECO:0000313" key="2">
    <source>
        <dbReference type="Proteomes" id="UP000503003"/>
    </source>
</evidence>
<reference evidence="1 2" key="1">
    <citation type="submission" date="2020-02" db="EMBL/GenBank/DDBJ databases">
        <title>A complete genome of a marine bacterium Vibrio sp. ZWAL4003 isolated from the mangrove sediment with the ability to degrade polysaccharides.</title>
        <authorList>
            <person name="Wu J."/>
            <person name="Qu W."/>
            <person name="Zeng R."/>
        </authorList>
    </citation>
    <scope>NUCLEOTIDE SEQUENCE [LARGE SCALE GENOMIC DNA]</scope>
    <source>
        <strain evidence="1 2">ZWAL4003</strain>
    </source>
</reference>
<keyword evidence="2" id="KW-1185">Reference proteome</keyword>
<name>A0A6G7CJ42_9VIBR</name>
<protein>
    <submittedName>
        <fullName evidence="1">1-pyrroline-5-carboxylate dehydrogenase</fullName>
    </submittedName>
</protein>
<dbReference type="InterPro" id="IPR016161">
    <property type="entry name" value="Ald_DH/histidinol_DH"/>
</dbReference>
<dbReference type="AlphaFoldDB" id="A0A6G7CJ42"/>
<accession>A0A6G7CJ42</accession>
<dbReference type="KEGG" id="vzi:G5S32_08810"/>
<dbReference type="Proteomes" id="UP000503003">
    <property type="component" value="Chromosome 1"/>
</dbReference>
<organism evidence="1 2">
    <name type="scientific">Vibrio ziniensis</name>
    <dbReference type="NCBI Taxonomy" id="2711221"/>
    <lineage>
        <taxon>Bacteria</taxon>
        <taxon>Pseudomonadati</taxon>
        <taxon>Pseudomonadota</taxon>
        <taxon>Gammaproteobacteria</taxon>
        <taxon>Vibrionales</taxon>
        <taxon>Vibrionaceae</taxon>
        <taxon>Vibrio</taxon>
    </lineage>
</organism>
<dbReference type="GO" id="GO:0016491">
    <property type="term" value="F:oxidoreductase activity"/>
    <property type="evidence" value="ECO:0007669"/>
    <property type="project" value="InterPro"/>
</dbReference>
<dbReference type="EMBL" id="CP049331">
    <property type="protein sequence ID" value="QIH42090.1"/>
    <property type="molecule type" value="Genomic_DNA"/>
</dbReference>
<gene>
    <name evidence="1" type="ORF">G5S32_08810</name>
</gene>
<sequence length="229" mass="25147">MSQQIPMFDAAKKAFEDWYLSEPQARCLVLETLKKKVPSELVTAYDYQLSFGKQIVENCQSLISPTGETNDLYIQGRGVAVLLIDSADKSSRQATIAMLVSMLIAGNSVVACTDDKELTKLFSNLAENSEMPANLLQVCSRDNYSALIHQDIRNFALIGNSQTAIEINKELAAKPNAITSLVSETDLITLPNSKDPMLTLRFATERVRTINITAIGGNAMLMELGSDKH</sequence>